<name>A0A3A3ZZF5_9ACTN</name>
<dbReference type="AlphaFoldDB" id="A0A3A3ZZF5"/>
<proteinExistence type="predicted"/>
<organism evidence="1 2">
    <name type="scientific">Bailinhaonella thermotolerans</name>
    <dbReference type="NCBI Taxonomy" id="1070861"/>
    <lineage>
        <taxon>Bacteria</taxon>
        <taxon>Bacillati</taxon>
        <taxon>Actinomycetota</taxon>
        <taxon>Actinomycetes</taxon>
        <taxon>Streptosporangiales</taxon>
        <taxon>Streptosporangiaceae</taxon>
        <taxon>Bailinhaonella</taxon>
    </lineage>
</organism>
<gene>
    <name evidence="1" type="ORF">D5H75_40200</name>
</gene>
<comment type="caution">
    <text evidence="1">The sequence shown here is derived from an EMBL/GenBank/DDBJ whole genome shotgun (WGS) entry which is preliminary data.</text>
</comment>
<feature type="non-terminal residue" evidence="1">
    <location>
        <position position="293"/>
    </location>
</feature>
<evidence type="ECO:0008006" key="3">
    <source>
        <dbReference type="Google" id="ProtNLM"/>
    </source>
</evidence>
<dbReference type="RefSeq" id="WP_202638989.1">
    <property type="nucleotide sequence ID" value="NZ_QZEY01000035.1"/>
</dbReference>
<evidence type="ECO:0000313" key="2">
    <source>
        <dbReference type="Proteomes" id="UP000265768"/>
    </source>
</evidence>
<protein>
    <recommendedName>
        <fullName evidence="3">Phage portal protein</fullName>
    </recommendedName>
</protein>
<sequence>MAWWNKYKQHTTTVDAPGRSPRRVMIASAAMVRRSDVKILPKVMDWQGTAWEYYDEVPELRAGVGWVANAMSRCRLYVARVSPDGGPDPEPVTDERLHAPLEEIARGAGGHGALLSRLALHLSIPGESYLVGFDHEGRRRWLALSNGEEFKALQGGKIELRLPETDQWITRDPDEGAAPDEHAVVVRIWRPHGRHAFVADSPVRALRSTLRRLIGVSQHVEATTDSRLAGAGLLLLPESISAPTPEGAESNPTYPDDPFYGALIEAMTTPLRDRQSAAAVVPMMARVPDAAVG</sequence>
<evidence type="ECO:0000313" key="1">
    <source>
        <dbReference type="EMBL" id="RJL19751.1"/>
    </source>
</evidence>
<reference evidence="1 2" key="1">
    <citation type="submission" date="2018-09" db="EMBL/GenBank/DDBJ databases">
        <title>YIM 75507 draft genome.</title>
        <authorList>
            <person name="Tang S."/>
            <person name="Feng Y."/>
        </authorList>
    </citation>
    <scope>NUCLEOTIDE SEQUENCE [LARGE SCALE GENOMIC DNA]</scope>
    <source>
        <strain evidence="1 2">YIM 75507</strain>
    </source>
</reference>
<dbReference type="EMBL" id="QZEY01000035">
    <property type="protein sequence ID" value="RJL19751.1"/>
    <property type="molecule type" value="Genomic_DNA"/>
</dbReference>
<accession>A0A3A3ZZF5</accession>
<dbReference type="Proteomes" id="UP000265768">
    <property type="component" value="Unassembled WGS sequence"/>
</dbReference>
<keyword evidence="2" id="KW-1185">Reference proteome</keyword>